<keyword evidence="2" id="KW-1185">Reference proteome</keyword>
<accession>A0ABW5Q9Q9</accession>
<protein>
    <recommendedName>
        <fullName evidence="3">Transcription initiation factor TFIIIB</fullName>
    </recommendedName>
</protein>
<name>A0ABW5Q9Q9_9BACI</name>
<evidence type="ECO:0000313" key="2">
    <source>
        <dbReference type="Proteomes" id="UP001597452"/>
    </source>
</evidence>
<evidence type="ECO:0000313" key="1">
    <source>
        <dbReference type="EMBL" id="MFD2638675.1"/>
    </source>
</evidence>
<gene>
    <name evidence="1" type="ORF">ACFSW4_07360</name>
</gene>
<reference evidence="2" key="1">
    <citation type="journal article" date="2019" name="Int. J. Syst. Evol. Microbiol.">
        <title>The Global Catalogue of Microorganisms (GCM) 10K type strain sequencing project: providing services to taxonomists for standard genome sequencing and annotation.</title>
        <authorList>
            <consortium name="The Broad Institute Genomics Platform"/>
            <consortium name="The Broad Institute Genome Sequencing Center for Infectious Disease"/>
            <person name="Wu L."/>
            <person name="Ma J."/>
        </authorList>
    </citation>
    <scope>NUCLEOTIDE SEQUENCE [LARGE SCALE GENOMIC DNA]</scope>
    <source>
        <strain evidence="2">TISTR 1571</strain>
    </source>
</reference>
<organism evidence="1 2">
    <name type="scientific">Piscibacillus salipiscarius</name>
    <dbReference type="NCBI Taxonomy" id="299480"/>
    <lineage>
        <taxon>Bacteria</taxon>
        <taxon>Bacillati</taxon>
        <taxon>Bacillota</taxon>
        <taxon>Bacilli</taxon>
        <taxon>Bacillales</taxon>
        <taxon>Bacillaceae</taxon>
        <taxon>Piscibacillus</taxon>
    </lineage>
</organism>
<dbReference type="RefSeq" id="WP_054752399.1">
    <property type="nucleotide sequence ID" value="NZ_JBHUMZ010000019.1"/>
</dbReference>
<evidence type="ECO:0008006" key="3">
    <source>
        <dbReference type="Google" id="ProtNLM"/>
    </source>
</evidence>
<comment type="caution">
    <text evidence="1">The sequence shown here is derived from an EMBL/GenBank/DDBJ whole genome shotgun (WGS) entry which is preliminary data.</text>
</comment>
<proteinExistence type="predicted"/>
<dbReference type="EMBL" id="JBHUMZ010000019">
    <property type="protein sequence ID" value="MFD2638675.1"/>
    <property type="molecule type" value="Genomic_DNA"/>
</dbReference>
<dbReference type="Proteomes" id="UP001597452">
    <property type="component" value="Unassembled WGS sequence"/>
</dbReference>
<sequence>MAEVCKECGNDEFNQGRLGNGTTAVTPLNKVMGSSFMTLTFCSQCGEVSSMKVDKPEKFR</sequence>